<feature type="region of interest" description="Disordered" evidence="3">
    <location>
        <begin position="1073"/>
        <end position="1117"/>
    </location>
</feature>
<feature type="region of interest" description="Disordered" evidence="3">
    <location>
        <begin position="276"/>
        <end position="349"/>
    </location>
</feature>
<name>A0A2R5GFT5_9STRA</name>
<dbReference type="Pfam" id="PF02791">
    <property type="entry name" value="DDT"/>
    <property type="match status" value="1"/>
</dbReference>
<dbReference type="GO" id="GO:0005634">
    <property type="term" value="C:nucleus"/>
    <property type="evidence" value="ECO:0007669"/>
    <property type="project" value="UniProtKB-SubCell"/>
</dbReference>
<feature type="compositionally biased region" description="Basic and acidic residues" evidence="3">
    <location>
        <begin position="1094"/>
        <end position="1105"/>
    </location>
</feature>
<dbReference type="SMART" id="SM00571">
    <property type="entry name" value="DDT"/>
    <property type="match status" value="1"/>
</dbReference>
<feature type="compositionally biased region" description="Acidic residues" evidence="3">
    <location>
        <begin position="570"/>
        <end position="583"/>
    </location>
</feature>
<evidence type="ECO:0000256" key="3">
    <source>
        <dbReference type="SAM" id="MobiDB-lite"/>
    </source>
</evidence>
<evidence type="ECO:0000313" key="6">
    <source>
        <dbReference type="Proteomes" id="UP000241890"/>
    </source>
</evidence>
<reference evidence="5 6" key="1">
    <citation type="submission" date="2017-12" db="EMBL/GenBank/DDBJ databases">
        <title>Sequencing, de novo assembly and annotation of complete genome of a new Thraustochytrid species, strain FCC1311.</title>
        <authorList>
            <person name="Sedici K."/>
            <person name="Godart F."/>
            <person name="Aiese Cigliano R."/>
            <person name="Sanseverino W."/>
            <person name="Barakat M."/>
            <person name="Ortet P."/>
            <person name="Marechal E."/>
            <person name="Cagnac O."/>
            <person name="Amato A."/>
        </authorList>
    </citation>
    <scope>NUCLEOTIDE SEQUENCE [LARGE SCALE GENOMIC DNA]</scope>
</reference>
<feature type="compositionally biased region" description="Acidic residues" evidence="3">
    <location>
        <begin position="1503"/>
        <end position="1517"/>
    </location>
</feature>
<dbReference type="InParanoid" id="A0A2R5GFT5"/>
<dbReference type="OrthoDB" id="332390at2759"/>
<comment type="subcellular location">
    <subcellularLocation>
        <location evidence="1">Nucleus</location>
    </subcellularLocation>
</comment>
<dbReference type="InterPro" id="IPR053271">
    <property type="entry name" value="DDT_domain"/>
</dbReference>
<proteinExistence type="predicted"/>
<feature type="compositionally biased region" description="Basic and acidic residues" evidence="3">
    <location>
        <begin position="854"/>
        <end position="881"/>
    </location>
</feature>
<dbReference type="Pfam" id="PF15613">
    <property type="entry name" value="WSD"/>
    <property type="match status" value="1"/>
</dbReference>
<feature type="compositionally biased region" description="Acidic residues" evidence="3">
    <location>
        <begin position="1244"/>
        <end position="1290"/>
    </location>
</feature>
<feature type="region of interest" description="Disordered" evidence="3">
    <location>
        <begin position="694"/>
        <end position="803"/>
    </location>
</feature>
<evidence type="ECO:0000313" key="5">
    <source>
        <dbReference type="EMBL" id="GBG29435.1"/>
    </source>
</evidence>
<protein>
    <submittedName>
        <fullName evidence="5">Nucleosome-remodeling factor subunit NURF301</fullName>
    </submittedName>
</protein>
<comment type="caution">
    <text evidence="5">The sequence shown here is derived from an EMBL/GenBank/DDBJ whole genome shotgun (WGS) entry which is preliminary data.</text>
</comment>
<accession>A0A2R5GFT5</accession>
<evidence type="ECO:0000256" key="2">
    <source>
        <dbReference type="ARBA" id="ARBA00023242"/>
    </source>
</evidence>
<feature type="compositionally biased region" description="Basic residues" evidence="3">
    <location>
        <begin position="756"/>
        <end position="765"/>
    </location>
</feature>
<dbReference type="EMBL" id="BEYU01000058">
    <property type="protein sequence ID" value="GBG29435.1"/>
    <property type="molecule type" value="Genomic_DNA"/>
</dbReference>
<feature type="compositionally biased region" description="Low complexity" evidence="3">
    <location>
        <begin position="21"/>
        <end position="32"/>
    </location>
</feature>
<keyword evidence="6" id="KW-1185">Reference proteome</keyword>
<evidence type="ECO:0000259" key="4">
    <source>
        <dbReference type="PROSITE" id="PS50827"/>
    </source>
</evidence>
<feature type="region of interest" description="Disordered" evidence="3">
    <location>
        <begin position="1502"/>
        <end position="1523"/>
    </location>
</feature>
<feature type="region of interest" description="Disordered" evidence="3">
    <location>
        <begin position="1"/>
        <end position="160"/>
    </location>
</feature>
<feature type="compositionally biased region" description="Basic and acidic residues" evidence="3">
    <location>
        <begin position="276"/>
        <end position="318"/>
    </location>
</feature>
<keyword evidence="2" id="KW-0539">Nucleus</keyword>
<feature type="region of interest" description="Disordered" evidence="3">
    <location>
        <begin position="554"/>
        <end position="608"/>
    </location>
</feature>
<feature type="region of interest" description="Disordered" evidence="3">
    <location>
        <begin position="1176"/>
        <end position="1304"/>
    </location>
</feature>
<feature type="compositionally biased region" description="Basic residues" evidence="3">
    <location>
        <begin position="597"/>
        <end position="606"/>
    </location>
</feature>
<dbReference type="InterPro" id="IPR018501">
    <property type="entry name" value="DDT_dom"/>
</dbReference>
<organism evidence="5 6">
    <name type="scientific">Hondaea fermentalgiana</name>
    <dbReference type="NCBI Taxonomy" id="2315210"/>
    <lineage>
        <taxon>Eukaryota</taxon>
        <taxon>Sar</taxon>
        <taxon>Stramenopiles</taxon>
        <taxon>Bigyra</taxon>
        <taxon>Labyrinthulomycetes</taxon>
        <taxon>Thraustochytrida</taxon>
        <taxon>Thraustochytriidae</taxon>
        <taxon>Hondaea</taxon>
    </lineage>
</organism>
<dbReference type="PANTHER" id="PTHR15546">
    <property type="entry name" value="BROMODOMAIN ADJACENT TO ZINC FINGER DOMAIN, 2A"/>
    <property type="match status" value="1"/>
</dbReference>
<feature type="domain" description="DDT" evidence="4">
    <location>
        <begin position="360"/>
        <end position="420"/>
    </location>
</feature>
<dbReference type="PANTHER" id="PTHR15546:SF2">
    <property type="entry name" value="DDT DOMAIN-CONTAINING PROTEIN DDB_G0282237"/>
    <property type="match status" value="1"/>
</dbReference>
<dbReference type="InterPro" id="IPR028941">
    <property type="entry name" value="WHIM2_dom"/>
</dbReference>
<dbReference type="Proteomes" id="UP000241890">
    <property type="component" value="Unassembled WGS sequence"/>
</dbReference>
<feature type="compositionally biased region" description="Basic residues" evidence="3">
    <location>
        <begin position="1194"/>
        <end position="1210"/>
    </location>
</feature>
<feature type="compositionally biased region" description="Acidic residues" evidence="3">
    <location>
        <begin position="36"/>
        <end position="60"/>
    </location>
</feature>
<sequence>MDAAALAEDDQRAEAGDEVQSSPSRESSTDSSAGENSDDGEDVGAAEEEEEEDDDDDEERAEEHGGDGAQAVADSGLAATKAGNGAPAAAPSDQQGADAAIPSAKPKIIIKMKAKPHEDSDIAALMEGLSSDDEDEDGDNGDADNGESGKKSGAKRKKTNDLRGKKSFVDLVIKILYDRRRSTKGVSTQQLKKEMLNKYDCGSGRFTQHYQLTIKRMVKDKIIVKQGHRIKLDRKLQAKMRENENRLAREKKEADFQRRMDAGEVTLEELAEKERKAKRAAEKKEEARKKAQERRDAKAAERAKAKAELGGDDKDKEKKKPGRKKKSDKDATQVKRRKKKAVTPGLPKPPLPVMDLPFEPKIVQDLMAIAEFCSDFSHIVKLTPFSAEMLYKALTANDIVPLLRELHLVFLGLCLEPEMEQDEKVVRWDWFKMLNSLTWQEILRRYLVRSTALLGPEWPPYEDLVAAQRHLQTASYVTLSMPQKIAIIRALIDEVQSHPEMVEEVDRLAKELVQESTNLYHQDMSVRRQLTLVKMHQALLDQKLDTHYDEAFATGMGNAKNNSKSAPEGGDSDAEDAENDDENASNTKSTSNGRSVRGSKRKFKKMKTIEQLTKEASPITGAKLKERKTFFEERLKELTQEKSDIVVQHARHQYANFRLRAEAWGKDSKGNAFWTFRCDPGRLWIYGPGVRGEKQARENLPGSLTAQEKEEEAEFQRRLDAGEVTLEEMAQRERKAKEKKAKADAASPKSIDSPPPKKRRGRPPKNKAALPPVPTVDTKVETPLSPSRAEGAAVVPGASPTSRESLKTWRFYDTVEDIDRLAASLDPLSTRERHLKKTLTDFRDFIIVDMETEKDREAARKRAEEEAAKEKERLAKAEAETKAANAEPLGTENATNGESASAKDGGSNDNDNNTTPVEMDDFVEVRSRHRPKRNAAKVAEVQMRSSQMSKAAKQALAKEAEAKAPAKKKKGRRRLTKTWTDKEPEAFRKYRNLMNHVNGRELDIRDPDPEDSFLDDFDLKLFKNAERPDVTARVLKKDLGELAEFIETRGGKFDMENGKDDFVQQASDILSTMAAEGEADSEQANANENGAAENEEKKEGVKTEDGGQNAAEASVDSVTFDVASRKKLEHLCITLEQAATEAVIASKKQKVLDEAERLRQEKMREAIEKERAAQRVAMREARKRRNETRTTRAAGKRGRAAATRSGRRTRGSQVQKKQRRGEQMPEATLSGRIVKRVNYKEGASSDDNEEDEEEEEEEEEQVEMEEEEEEDIRAEDVDDEEEDDQMEEPSADAKGEAEGGKTTNTKVDAAEAAAKATEEEPNIEIKEDIEVSGAEAKRIEMMTHLERMFPDDLRVRCDLEPAEGDAAANGPSGSTLVNGKVKGFKPASYLSMDRVNDLWIIELENGETIDLNEKDTRTAYIRFRRYERDSNNVVEDDDEDDDVMMVDDKENEEERRRIRVLWGSKSERDAWLHTLEASETCSAWSSAIYQLANRIFVNNVLKDEDEVDDDEDEDEDDASGRSG</sequence>
<evidence type="ECO:0000256" key="1">
    <source>
        <dbReference type="ARBA" id="ARBA00004123"/>
    </source>
</evidence>
<feature type="region of interest" description="Disordered" evidence="3">
    <location>
        <begin position="854"/>
        <end position="983"/>
    </location>
</feature>
<feature type="compositionally biased region" description="Acidic residues" evidence="3">
    <location>
        <begin position="130"/>
        <end position="145"/>
    </location>
</feature>
<gene>
    <name evidence="5" type="ORF">FCC1311_056562</name>
</gene>
<dbReference type="PROSITE" id="PS50827">
    <property type="entry name" value="DDT"/>
    <property type="match status" value="1"/>
</dbReference>
<feature type="compositionally biased region" description="Basic residues" evidence="3">
    <location>
        <begin position="965"/>
        <end position="976"/>
    </location>
</feature>
<feature type="compositionally biased region" description="Low complexity" evidence="3">
    <location>
        <begin position="78"/>
        <end position="107"/>
    </location>
</feature>